<name>A0ABW2G1T9_9ACTN</name>
<accession>A0ABW2G1T9</accession>
<comment type="caution">
    <text evidence="2">The sequence shown here is derived from an EMBL/GenBank/DDBJ whole genome shotgun (WGS) entry which is preliminary data.</text>
</comment>
<protein>
    <submittedName>
        <fullName evidence="2">Uncharacterized protein</fullName>
    </submittedName>
</protein>
<feature type="chain" id="PRO_5045063694" evidence="1">
    <location>
        <begin position="33"/>
        <end position="457"/>
    </location>
</feature>
<dbReference type="Proteomes" id="UP001596435">
    <property type="component" value="Unassembled WGS sequence"/>
</dbReference>
<proteinExistence type="predicted"/>
<dbReference type="RefSeq" id="WP_345709449.1">
    <property type="nucleotide sequence ID" value="NZ_BAABKV010000001.1"/>
</dbReference>
<reference evidence="3" key="1">
    <citation type="journal article" date="2019" name="Int. J. Syst. Evol. Microbiol.">
        <title>The Global Catalogue of Microorganisms (GCM) 10K type strain sequencing project: providing services to taxonomists for standard genome sequencing and annotation.</title>
        <authorList>
            <consortium name="The Broad Institute Genomics Platform"/>
            <consortium name="The Broad Institute Genome Sequencing Center for Infectious Disease"/>
            <person name="Wu L."/>
            <person name="Ma J."/>
        </authorList>
    </citation>
    <scope>NUCLEOTIDE SEQUENCE [LARGE SCALE GENOMIC DNA]</scope>
    <source>
        <strain evidence="3">CGMCC 1.12859</strain>
    </source>
</reference>
<evidence type="ECO:0000313" key="3">
    <source>
        <dbReference type="Proteomes" id="UP001596435"/>
    </source>
</evidence>
<organism evidence="2 3">
    <name type="scientific">Kitasatospora paranensis</name>
    <dbReference type="NCBI Taxonomy" id="258053"/>
    <lineage>
        <taxon>Bacteria</taxon>
        <taxon>Bacillati</taxon>
        <taxon>Actinomycetota</taxon>
        <taxon>Actinomycetes</taxon>
        <taxon>Kitasatosporales</taxon>
        <taxon>Streptomycetaceae</taxon>
        <taxon>Kitasatospora</taxon>
    </lineage>
</organism>
<keyword evidence="1" id="KW-0732">Signal</keyword>
<dbReference type="EMBL" id="JBHTAJ010000068">
    <property type="protein sequence ID" value="MFC7183455.1"/>
    <property type="molecule type" value="Genomic_DNA"/>
</dbReference>
<keyword evidence="3" id="KW-1185">Reference proteome</keyword>
<sequence length="457" mass="48067">MHLLPRRRGLVATTVASALVAGAAFAAGTAHAAGTAEPHDRDPGGQAAACLWSGPAGVVSDPSQNYAFPDSGARYWSAQLTLPAGSSLTFDGEYAHARYQSLNSYNLATHAPVDALNDAATRPDPGSADPYLPGARRAGNSHRSYRLTLRPTPPPTDPAQRAVNTLYAGVPGQQGIALIYRVYVPDRGRDATGGVGLPRPTLHLADGATVSGPAVCTAVHAATGQLPLTALPSATYNALRDQPGRPTGFPADPQPAWHAYYNPAFSLACVYQGACGGTPARTGGQYSNIDNQYVSAYVSRAFGNVLVLRGKLPTTPATYDRAPRMQAGTDMRYWSLCSNESYATTRAVACVDDEQVVTDRDGRYTIVLSLPQDRPANATAANGVTWLSLSPNGDGAGHPDDTMLILRNMLPSPGFDHAVQDTRIPDDERTVMGAFLPSGTYTTTAGFEALGNHPARP</sequence>
<dbReference type="PROSITE" id="PS51318">
    <property type="entry name" value="TAT"/>
    <property type="match status" value="1"/>
</dbReference>
<feature type="signal peptide" evidence="1">
    <location>
        <begin position="1"/>
        <end position="32"/>
    </location>
</feature>
<gene>
    <name evidence="2" type="ORF">ACFQMG_28300</name>
</gene>
<dbReference type="InterPro" id="IPR006311">
    <property type="entry name" value="TAT_signal"/>
</dbReference>
<evidence type="ECO:0000256" key="1">
    <source>
        <dbReference type="SAM" id="SignalP"/>
    </source>
</evidence>
<evidence type="ECO:0000313" key="2">
    <source>
        <dbReference type="EMBL" id="MFC7183455.1"/>
    </source>
</evidence>